<proteinExistence type="predicted"/>
<feature type="disulfide bond" evidence="2">
    <location>
        <begin position="376"/>
        <end position="409"/>
    </location>
</feature>
<feature type="domain" description="SGNH hydrolase-type esterase" evidence="5">
    <location>
        <begin position="335"/>
        <end position="644"/>
    </location>
</feature>
<evidence type="ECO:0000259" key="5">
    <source>
        <dbReference type="Pfam" id="PF13472"/>
    </source>
</evidence>
<dbReference type="SUPFAM" id="SSF52266">
    <property type="entry name" value="SGNH hydrolase"/>
    <property type="match status" value="1"/>
</dbReference>
<dbReference type="PANTHER" id="PTHR37981">
    <property type="entry name" value="LIPASE 2"/>
    <property type="match status" value="1"/>
</dbReference>
<dbReference type="CDD" id="cd01823">
    <property type="entry name" value="SEST_like"/>
    <property type="match status" value="1"/>
</dbReference>
<protein>
    <recommendedName>
        <fullName evidence="5">SGNH hydrolase-type esterase domain-containing protein</fullName>
    </recommendedName>
</protein>
<keyword evidence="4" id="KW-0732">Signal</keyword>
<dbReference type="InterPro" id="IPR037460">
    <property type="entry name" value="SEST-like"/>
</dbReference>
<evidence type="ECO:0000313" key="6">
    <source>
        <dbReference type="EMBL" id="QHN42337.1"/>
    </source>
</evidence>
<evidence type="ECO:0000256" key="2">
    <source>
        <dbReference type="PIRSR" id="PIRSR637460-2"/>
    </source>
</evidence>
<dbReference type="InterPro" id="IPR013830">
    <property type="entry name" value="SGNH_hydro"/>
</dbReference>
<reference evidence="6" key="1">
    <citation type="journal article" date="2021" name="Nat. Microbiol.">
        <title>Cocultivation of an ultrasmall environmental parasitic bacterium with lytic ability against bacteria associated with wastewater foams.</title>
        <authorList>
            <person name="Batinovic S."/>
            <person name="Rose J.J.A."/>
            <person name="Ratcliffe J."/>
            <person name="Seviour R.J."/>
            <person name="Petrovski S."/>
        </authorList>
    </citation>
    <scope>NUCLEOTIDE SEQUENCE</scope>
    <source>
        <strain evidence="6">JR1</strain>
    </source>
</reference>
<organism evidence="6 7">
    <name type="scientific">Candidatus Mycosynbacter amalyticus</name>
    <dbReference type="NCBI Taxonomy" id="2665156"/>
    <lineage>
        <taxon>Bacteria</taxon>
        <taxon>Candidatus Saccharimonadota</taxon>
        <taxon>Candidatus Saccharimonadota incertae sedis</taxon>
        <taxon>Candidatus Mycosynbacter</taxon>
    </lineage>
</organism>
<dbReference type="KEGG" id="mama:GII36_00495"/>
<dbReference type="GO" id="GO:0004806">
    <property type="term" value="F:triacylglycerol lipase activity"/>
    <property type="evidence" value="ECO:0007669"/>
    <property type="project" value="TreeGrafter"/>
</dbReference>
<name>A0A857MSA4_9BACT</name>
<feature type="signal peptide" evidence="4">
    <location>
        <begin position="1"/>
        <end position="22"/>
    </location>
</feature>
<dbReference type="RefSeq" id="WP_260763612.1">
    <property type="nucleotide sequence ID" value="NZ_CP045921.1"/>
</dbReference>
<dbReference type="PANTHER" id="PTHR37981:SF1">
    <property type="entry name" value="SGNH HYDROLASE-TYPE ESTERASE DOMAIN-CONTAINING PROTEIN"/>
    <property type="match status" value="1"/>
</dbReference>
<feature type="compositionally biased region" description="Low complexity" evidence="3">
    <location>
        <begin position="836"/>
        <end position="846"/>
    </location>
</feature>
<gene>
    <name evidence="6" type="ORF">GII36_00495</name>
</gene>
<feature type="region of interest" description="Disordered" evidence="3">
    <location>
        <begin position="834"/>
        <end position="854"/>
    </location>
</feature>
<feature type="disulfide bond" evidence="2">
    <location>
        <begin position="493"/>
        <end position="502"/>
    </location>
</feature>
<dbReference type="AlphaFoldDB" id="A0A857MSA4"/>
<sequence>MNVRLFAGAAVLVLSIVGVVHADSYAVENLRWDDVTGATVTSGFSLESERKSWHFGNCREEQGEVEGYSPRISTTLCVVRSANLAFASYSDGGSQRYAAKLASDTVFHLIDNTYLPANPLLLADDTFLTLNFAAGPPQLVTIGAVHTKLIEKQIQSGPDTFRKVYAVDASQGVTVTDASGHALFAGAVAVSTNGRYAASAVYGSGIVRIDLQTKKAKLIASNRVNSQNQNIQLAISNDGSRVVVSDQDLGKSSVYMVGDACGRSDFYANSKIDQPCPSIDFSTELSNAMDKRSAYRAVIGADDTVNFYYWDSSQSLGRMAIVKPDSTKLRLQYLALGDSYSSGEGDTEKTASGGKYYRDFTDKEEDTLVRTPREKCHISTRSYPYLLAADMGLGSPATNSTTKWQSVACSGAQTYDIANSDSGYLGQGWGGKDPGRPRLQGYVDATQLQTQALSDFIPGRVQQIEFVKKYRPKVITLTMGGNDAGFGAIMDACANLTSPGTCDFATLDRRQKLKNGLLDIYDDLVETYSTVRNVTGGQSKIYVVGYPQFINGAQGAKCKNTLNLNDEERKMIYNSVEYFNNIIESAALRVGVKYLDVEDSLGNYRLCDNSKDEDKKVTAITGYMGWNGNDLQESFHPNAKGQRAMASSISQLLDGKSLSSYTWCLNSQAVCPDSAASSSAVHTPAGGYFEDGASTAVKLKKKDVAAREVQKGGSLDLKLMTGAGVPGSTFLVTLHSDPVNLGSLTFNSDGGASATVSVPESTPAGYHTLVLAGEAPGGEQVEYYQSILVVGRDQSDLDDNGTPDSQQACGVFVATANQDVDRDGIDDACDSEVIQPTETTPTNPSTPTVPTPSPSLIQKLTSFITSVLKSIITVLYKLFLC</sequence>
<dbReference type="EMBL" id="CP045921">
    <property type="protein sequence ID" value="QHN42337.1"/>
    <property type="molecule type" value="Genomic_DNA"/>
</dbReference>
<dbReference type="GO" id="GO:0019433">
    <property type="term" value="P:triglyceride catabolic process"/>
    <property type="evidence" value="ECO:0007669"/>
    <property type="project" value="TreeGrafter"/>
</dbReference>
<evidence type="ECO:0000313" key="7">
    <source>
        <dbReference type="Proteomes" id="UP001059824"/>
    </source>
</evidence>
<evidence type="ECO:0000256" key="3">
    <source>
        <dbReference type="SAM" id="MobiDB-lite"/>
    </source>
</evidence>
<dbReference type="SUPFAM" id="SSF69304">
    <property type="entry name" value="Tricorn protease N-terminal domain"/>
    <property type="match status" value="1"/>
</dbReference>
<feature type="disulfide bond" evidence="2">
    <location>
        <begin position="558"/>
        <end position="607"/>
    </location>
</feature>
<keyword evidence="2" id="KW-1015">Disulfide bond</keyword>
<accession>A0A857MSA4</accession>
<feature type="active site" evidence="1">
    <location>
        <position position="636"/>
    </location>
</feature>
<feature type="chain" id="PRO_5032549717" description="SGNH hydrolase-type esterase domain-containing protein" evidence="4">
    <location>
        <begin position="23"/>
        <end position="881"/>
    </location>
</feature>
<dbReference type="Pfam" id="PF13472">
    <property type="entry name" value="Lipase_GDSL_2"/>
    <property type="match status" value="1"/>
</dbReference>
<evidence type="ECO:0000256" key="4">
    <source>
        <dbReference type="SAM" id="SignalP"/>
    </source>
</evidence>
<keyword evidence="7" id="KW-1185">Reference proteome</keyword>
<evidence type="ECO:0000256" key="1">
    <source>
        <dbReference type="PIRSR" id="PIRSR637460-1"/>
    </source>
</evidence>
<dbReference type="InterPro" id="IPR036514">
    <property type="entry name" value="SGNH_hydro_sf"/>
</dbReference>
<feature type="active site" description="Nucleophile" evidence="1">
    <location>
        <position position="339"/>
    </location>
</feature>
<dbReference type="Proteomes" id="UP001059824">
    <property type="component" value="Chromosome"/>
</dbReference>
<dbReference type="Gene3D" id="3.40.50.1110">
    <property type="entry name" value="SGNH hydrolase"/>
    <property type="match status" value="1"/>
</dbReference>